<evidence type="ECO:0000259" key="7">
    <source>
        <dbReference type="PROSITE" id="PS51918"/>
    </source>
</evidence>
<keyword evidence="9" id="KW-1185">Reference proteome</keyword>
<dbReference type="Pfam" id="PF16199">
    <property type="entry name" value="Radical_SAM_C"/>
    <property type="match status" value="1"/>
</dbReference>
<proteinExistence type="predicted"/>
<dbReference type="PANTHER" id="PTHR11135:SF0">
    <property type="entry name" value="ELONGATOR COMPLEX PROTEIN 3"/>
    <property type="match status" value="1"/>
</dbReference>
<evidence type="ECO:0000313" key="8">
    <source>
        <dbReference type="EMBL" id="BDD86569.1"/>
    </source>
</evidence>
<evidence type="ECO:0000256" key="3">
    <source>
        <dbReference type="ARBA" id="ARBA00022691"/>
    </source>
</evidence>
<dbReference type="Pfam" id="PF04055">
    <property type="entry name" value="Radical_SAM"/>
    <property type="match status" value="1"/>
</dbReference>
<keyword evidence="4" id="KW-0479">Metal-binding</keyword>
<evidence type="ECO:0000256" key="4">
    <source>
        <dbReference type="ARBA" id="ARBA00022723"/>
    </source>
</evidence>
<organism evidence="8 9">
    <name type="scientific">Desulfofustis limnaeus</name>
    <dbReference type="NCBI Taxonomy" id="2740163"/>
    <lineage>
        <taxon>Bacteria</taxon>
        <taxon>Pseudomonadati</taxon>
        <taxon>Thermodesulfobacteriota</taxon>
        <taxon>Desulfobulbia</taxon>
        <taxon>Desulfobulbales</taxon>
        <taxon>Desulfocapsaceae</taxon>
        <taxon>Desulfofustis</taxon>
    </lineage>
</organism>
<dbReference type="InterPro" id="IPR058240">
    <property type="entry name" value="rSAM_sf"/>
</dbReference>
<evidence type="ECO:0000256" key="2">
    <source>
        <dbReference type="ARBA" id="ARBA00022485"/>
    </source>
</evidence>
<feature type="domain" description="Radical SAM core" evidence="7">
    <location>
        <begin position="1"/>
        <end position="230"/>
    </location>
</feature>
<keyword evidence="6" id="KW-0411">Iron-sulfur</keyword>
<dbReference type="SFLD" id="SFLDS00029">
    <property type="entry name" value="Radical_SAM"/>
    <property type="match status" value="1"/>
</dbReference>
<reference evidence="8 9" key="1">
    <citation type="submission" date="2022-01" db="EMBL/GenBank/DDBJ databases">
        <title>Desulfofustis limnae sp. nov., a novel mesophilic sulfate-reducing bacterium isolated from marsh soil.</title>
        <authorList>
            <person name="Watanabe M."/>
            <person name="Takahashi A."/>
            <person name="Kojima H."/>
            <person name="Fukui M."/>
        </authorList>
    </citation>
    <scope>NUCLEOTIDE SEQUENCE [LARGE SCALE GENOMIC DNA]</scope>
    <source>
        <strain evidence="8 9">PPLL</strain>
    </source>
</reference>
<dbReference type="InterPro" id="IPR039661">
    <property type="entry name" value="ELP3"/>
</dbReference>
<name>A0ABM7W6I9_9BACT</name>
<keyword evidence="3" id="KW-0949">S-adenosyl-L-methionine</keyword>
<protein>
    <submittedName>
        <fullName evidence="8">Radical SAM protein</fullName>
    </submittedName>
</protein>
<dbReference type="InterPro" id="IPR023404">
    <property type="entry name" value="rSAM_horseshoe"/>
</dbReference>
<dbReference type="Gene3D" id="3.80.30.20">
    <property type="entry name" value="tm_1862 like domain"/>
    <property type="match status" value="1"/>
</dbReference>
<dbReference type="SFLD" id="SFLDG01082">
    <property type="entry name" value="B12-binding_domain_containing"/>
    <property type="match status" value="1"/>
</dbReference>
<dbReference type="PROSITE" id="PS51918">
    <property type="entry name" value="RADICAL_SAM"/>
    <property type="match status" value="1"/>
</dbReference>
<keyword evidence="5" id="KW-0408">Iron</keyword>
<dbReference type="Proteomes" id="UP000830055">
    <property type="component" value="Chromosome"/>
</dbReference>
<accession>A0ABM7W6I9</accession>
<gene>
    <name evidence="8" type="ORF">DPPLL_09340</name>
</gene>
<keyword evidence="2" id="KW-0004">4Fe-4S</keyword>
<dbReference type="PANTHER" id="PTHR11135">
    <property type="entry name" value="HISTONE ACETYLTRANSFERASE-RELATED"/>
    <property type="match status" value="1"/>
</dbReference>
<dbReference type="SMART" id="SM00729">
    <property type="entry name" value="Elp3"/>
    <property type="match status" value="1"/>
</dbReference>
<sequence length="335" mass="36927">MLVIPFFIQHQGCPHRCLFCNQWAIAGEGAAGGGDPVDDLRRTIVTWLGYRRAGVAVELAFFGGSFSCLEEPLQQRLLAAVQPYLHEGTIESVRISTRPDCLDRERFDFLRAYGVRTVEIGAQSLQDPVLRQARRGHTVADVEAAVALVSGSGCRIGLQLMIGLPGETTGSFLRGIERVIALRPHFVRLYPTLVLRGTGLAELYRQGWWQPLSLSRAVILAGRARSRLLAAGIGVVRLGLQPSVDLECHLEAGPHHPAFGELVLSREWYRRIRPLLRAAGPGRRVEITISPRDRSACVGPRQGNLQRLRALPSAATLTLRTDTGLDRGQIHHVIR</sequence>
<evidence type="ECO:0000256" key="5">
    <source>
        <dbReference type="ARBA" id="ARBA00023004"/>
    </source>
</evidence>
<dbReference type="InterPro" id="IPR006638">
    <property type="entry name" value="Elp3/MiaA/NifB-like_rSAM"/>
</dbReference>
<comment type="cofactor">
    <cofactor evidence="1">
        <name>[4Fe-4S] cluster</name>
        <dbReference type="ChEBI" id="CHEBI:49883"/>
    </cofactor>
</comment>
<evidence type="ECO:0000256" key="6">
    <source>
        <dbReference type="ARBA" id="ARBA00023014"/>
    </source>
</evidence>
<dbReference type="EMBL" id="AP025516">
    <property type="protein sequence ID" value="BDD86569.1"/>
    <property type="molecule type" value="Genomic_DNA"/>
</dbReference>
<dbReference type="SUPFAM" id="SSF102114">
    <property type="entry name" value="Radical SAM enzymes"/>
    <property type="match status" value="1"/>
</dbReference>
<dbReference type="SFLD" id="SFLDG01086">
    <property type="entry name" value="elongater_protein-like"/>
    <property type="match status" value="1"/>
</dbReference>
<dbReference type="InterPro" id="IPR032432">
    <property type="entry name" value="Radical_SAM_C"/>
</dbReference>
<evidence type="ECO:0000313" key="9">
    <source>
        <dbReference type="Proteomes" id="UP000830055"/>
    </source>
</evidence>
<dbReference type="RefSeq" id="WP_284153650.1">
    <property type="nucleotide sequence ID" value="NZ_AP025516.1"/>
</dbReference>
<dbReference type="CDD" id="cd01335">
    <property type="entry name" value="Radical_SAM"/>
    <property type="match status" value="1"/>
</dbReference>
<evidence type="ECO:0000256" key="1">
    <source>
        <dbReference type="ARBA" id="ARBA00001966"/>
    </source>
</evidence>
<dbReference type="InterPro" id="IPR007197">
    <property type="entry name" value="rSAM"/>
</dbReference>